<protein>
    <submittedName>
        <fullName evidence="8">Transcriptional regulator containing a DNA-binding HTH domain and an aminotransferase domain (MocR family)</fullName>
    </submittedName>
</protein>
<dbReference type="PANTHER" id="PTHR42790:SF19">
    <property type="entry name" value="KYNURENINE_ALPHA-AMINOADIPATE AMINOTRANSFERASE, MITOCHONDRIAL"/>
    <property type="match status" value="1"/>
</dbReference>
<evidence type="ECO:0000256" key="5">
    <source>
        <dbReference type="ARBA" id="ARBA00022679"/>
    </source>
</evidence>
<dbReference type="Proteomes" id="UP000001803">
    <property type="component" value="Chromosome"/>
</dbReference>
<dbReference type="GO" id="GO:0003677">
    <property type="term" value="F:DNA binding"/>
    <property type="evidence" value="ECO:0007669"/>
    <property type="project" value="UniProtKB-KW"/>
</dbReference>
<name>A0A3B6VEP1_BRAHW</name>
<keyword evidence="8" id="KW-0238">DNA-binding</keyword>
<reference evidence="8 9" key="1">
    <citation type="journal article" date="2009" name="PLoS ONE">
        <title>Genome sequence of the pathogenic intestinal spirochete Brachyspira hyodysenteriae reveals adaptations to its lifestyle in the porcine large intestine.</title>
        <authorList>
            <person name="Bellgard M.I."/>
            <person name="Wanchanthuek P."/>
            <person name="La T."/>
            <person name="Ryan K."/>
            <person name="Moolhuijzen P."/>
            <person name="Albertyn Z."/>
            <person name="Shaban B."/>
            <person name="Motro Y."/>
            <person name="Dunn D.S."/>
            <person name="Schibeci D."/>
            <person name="Hunter A."/>
            <person name="Barrero R."/>
            <person name="Phillips N.D."/>
            <person name="Hampson D.J."/>
        </authorList>
    </citation>
    <scope>NUCLEOTIDE SEQUENCE [LARGE SCALE GENOMIC DNA]</scope>
    <source>
        <strain evidence="9">ATCC 49526 / WA1</strain>
    </source>
</reference>
<proteinExistence type="inferred from homology"/>
<dbReference type="InterPro" id="IPR015421">
    <property type="entry name" value="PyrdxlP-dep_Trfase_major"/>
</dbReference>
<accession>A0A3B6VEP1</accession>
<dbReference type="SUPFAM" id="SSF53383">
    <property type="entry name" value="PLP-dependent transferases"/>
    <property type="match status" value="1"/>
</dbReference>
<dbReference type="AlphaFoldDB" id="A0A3B6VEP1"/>
<evidence type="ECO:0000256" key="4">
    <source>
        <dbReference type="ARBA" id="ARBA00022576"/>
    </source>
</evidence>
<dbReference type="GO" id="GO:0008483">
    <property type="term" value="F:transaminase activity"/>
    <property type="evidence" value="ECO:0007669"/>
    <property type="project" value="UniProtKB-KW"/>
</dbReference>
<comment type="subunit">
    <text evidence="3">Homodimer.</text>
</comment>
<keyword evidence="9" id="KW-1185">Reference proteome</keyword>
<dbReference type="Gene3D" id="3.40.640.10">
    <property type="entry name" value="Type I PLP-dependent aspartate aminotransferase-like (Major domain)"/>
    <property type="match status" value="1"/>
</dbReference>
<evidence type="ECO:0000259" key="7">
    <source>
        <dbReference type="Pfam" id="PF00155"/>
    </source>
</evidence>
<evidence type="ECO:0000313" key="9">
    <source>
        <dbReference type="Proteomes" id="UP000001803"/>
    </source>
</evidence>
<evidence type="ECO:0000256" key="1">
    <source>
        <dbReference type="ARBA" id="ARBA00001933"/>
    </source>
</evidence>
<organism evidence="8 9">
    <name type="scientific">Brachyspira hyodysenteriae (strain ATCC 49526 / WA1)</name>
    <dbReference type="NCBI Taxonomy" id="565034"/>
    <lineage>
        <taxon>Bacteria</taxon>
        <taxon>Pseudomonadati</taxon>
        <taxon>Spirochaetota</taxon>
        <taxon>Spirochaetia</taxon>
        <taxon>Brachyspirales</taxon>
        <taxon>Brachyspiraceae</taxon>
        <taxon>Brachyspira</taxon>
    </lineage>
</organism>
<dbReference type="InterPro" id="IPR004839">
    <property type="entry name" value="Aminotransferase_I/II_large"/>
</dbReference>
<dbReference type="CDD" id="cd00609">
    <property type="entry name" value="AAT_like"/>
    <property type="match status" value="1"/>
</dbReference>
<keyword evidence="5" id="KW-0808">Transferase</keyword>
<dbReference type="STRING" id="565034.BHWA1_00801"/>
<dbReference type="FunFam" id="3.40.640.10:FF:000053">
    <property type="entry name" value="Aminotransferase, class I"/>
    <property type="match status" value="1"/>
</dbReference>
<dbReference type="InterPro" id="IPR015424">
    <property type="entry name" value="PyrdxlP-dep_Trfase"/>
</dbReference>
<dbReference type="GO" id="GO:0030170">
    <property type="term" value="F:pyridoxal phosphate binding"/>
    <property type="evidence" value="ECO:0007669"/>
    <property type="project" value="InterPro"/>
</dbReference>
<sequence>MDIIMKLRLSKRALKEDFQSSFVKIMLEVAAKGDLISFAGGLPNPESFPVEEIKAAANKVLETKGAYSLQYNSTEGYGPLREFIANRYKKQGIEIEASDILIANGSQQALDIISSCLIDPDDDVLVEDPSYLAALQSFHLYNPKIHTVNLNEDGADINEFKEAINKYNHKFFYSVPNFQNPTGITYTNAVREKIAEIMKGKDTFFVEDNPYGELRFKGEHQKSFGTYLGEQAILLGTFSKTVAPGMRLGWIACRQKELYAKMKDYKQLIDLHTGTFAQVVVSQYLEDNDYDEHIKKIIDLYGRQCNYMLEAMDKYLPKDMHWTHPEGGMFIWATLPKGIDAVELSRKAAEDGVVVVAGEPFYEAKRGLGTLRLNYTNSKPEDIDKGISILAKAIEKMRK</sequence>
<dbReference type="Gene3D" id="3.90.1150.10">
    <property type="entry name" value="Aspartate Aminotransferase, domain 1"/>
    <property type="match status" value="1"/>
</dbReference>
<dbReference type="InterPro" id="IPR050859">
    <property type="entry name" value="Class-I_PLP-dep_aminotransf"/>
</dbReference>
<dbReference type="GO" id="GO:1901605">
    <property type="term" value="P:alpha-amino acid metabolic process"/>
    <property type="evidence" value="ECO:0007669"/>
    <property type="project" value="TreeGrafter"/>
</dbReference>
<dbReference type="KEGG" id="bhy:BHWA1_00801"/>
<dbReference type="EMBL" id="CP001357">
    <property type="protein sequence ID" value="ACN83294.1"/>
    <property type="molecule type" value="Genomic_DNA"/>
</dbReference>
<comment type="similarity">
    <text evidence="2">Belongs to the class-I pyridoxal-phosphate-dependent aminotransferase family.</text>
</comment>
<gene>
    <name evidence="8" type="ordered locus">BHWA1_00801</name>
</gene>
<dbReference type="Pfam" id="PF00155">
    <property type="entry name" value="Aminotran_1_2"/>
    <property type="match status" value="1"/>
</dbReference>
<evidence type="ECO:0000256" key="3">
    <source>
        <dbReference type="ARBA" id="ARBA00011738"/>
    </source>
</evidence>
<keyword evidence="4 8" id="KW-0032">Aminotransferase</keyword>
<dbReference type="PANTHER" id="PTHR42790">
    <property type="entry name" value="AMINOTRANSFERASE"/>
    <property type="match status" value="1"/>
</dbReference>
<evidence type="ECO:0000313" key="8">
    <source>
        <dbReference type="EMBL" id="ACN83294.1"/>
    </source>
</evidence>
<evidence type="ECO:0000256" key="6">
    <source>
        <dbReference type="ARBA" id="ARBA00022898"/>
    </source>
</evidence>
<comment type="cofactor">
    <cofactor evidence="1">
        <name>pyridoxal 5'-phosphate</name>
        <dbReference type="ChEBI" id="CHEBI:597326"/>
    </cofactor>
</comment>
<keyword evidence="6" id="KW-0663">Pyridoxal phosphate</keyword>
<evidence type="ECO:0000256" key="2">
    <source>
        <dbReference type="ARBA" id="ARBA00007441"/>
    </source>
</evidence>
<feature type="domain" description="Aminotransferase class I/classII large" evidence="7">
    <location>
        <begin position="47"/>
        <end position="388"/>
    </location>
</feature>
<dbReference type="InterPro" id="IPR015422">
    <property type="entry name" value="PyrdxlP-dep_Trfase_small"/>
</dbReference>